<gene>
    <name evidence="1" type="ORF">LWI28_018181</name>
</gene>
<evidence type="ECO:0000313" key="2">
    <source>
        <dbReference type="Proteomes" id="UP001064489"/>
    </source>
</evidence>
<dbReference type="EMBL" id="JAJSOW010000102">
    <property type="protein sequence ID" value="KAI9177691.1"/>
    <property type="molecule type" value="Genomic_DNA"/>
</dbReference>
<dbReference type="AlphaFoldDB" id="A0AAD5IWB9"/>
<name>A0AAD5IWB9_ACENE</name>
<proteinExistence type="predicted"/>
<dbReference type="Proteomes" id="UP001064489">
    <property type="component" value="Chromosome 5"/>
</dbReference>
<accession>A0AAD5IWB9</accession>
<dbReference type="PANTHER" id="PTHR34427">
    <property type="entry name" value="DUF4283 DOMAIN PROTEIN"/>
    <property type="match status" value="1"/>
</dbReference>
<dbReference type="PANTHER" id="PTHR34427:SF5">
    <property type="entry name" value="DUF4283 DOMAIN-CONTAINING PROTEIN"/>
    <property type="match status" value="1"/>
</dbReference>
<evidence type="ECO:0000313" key="1">
    <source>
        <dbReference type="EMBL" id="KAI9177691.1"/>
    </source>
</evidence>
<reference evidence="1" key="1">
    <citation type="journal article" date="2022" name="Plant J.">
        <title>Strategies of tolerance reflected in two North American maple genomes.</title>
        <authorList>
            <person name="McEvoy S.L."/>
            <person name="Sezen U.U."/>
            <person name="Trouern-Trend A."/>
            <person name="McMahon S.M."/>
            <person name="Schaberg P.G."/>
            <person name="Yang J."/>
            <person name="Wegrzyn J.L."/>
            <person name="Swenson N.G."/>
        </authorList>
    </citation>
    <scope>NUCLEOTIDE SEQUENCE</scope>
    <source>
        <strain evidence="1">91603</strain>
    </source>
</reference>
<sequence length="144" mass="17050">MNCKLSSREVLFSSSFLRDMKVLWMFETKQECSSFIRNRFYWDDVYTTVEKWDFLDIAKLRLAWVNVLGDPLNYWNEAFFFKLEEISGKPLLVVEETKLWKRLDKGRILVSIPFGHKVPSKIDIMGGGCVFSVFVEEELFPVCW</sequence>
<reference evidence="1" key="2">
    <citation type="submission" date="2023-02" db="EMBL/GenBank/DDBJ databases">
        <authorList>
            <person name="Swenson N.G."/>
            <person name="Wegrzyn J.L."/>
            <person name="Mcevoy S.L."/>
        </authorList>
    </citation>
    <scope>NUCLEOTIDE SEQUENCE</scope>
    <source>
        <strain evidence="1">91603</strain>
        <tissue evidence="1">Leaf</tissue>
    </source>
</reference>
<evidence type="ECO:0008006" key="3">
    <source>
        <dbReference type="Google" id="ProtNLM"/>
    </source>
</evidence>
<protein>
    <recommendedName>
        <fullName evidence="3">DUF4283 domain-containing protein</fullName>
    </recommendedName>
</protein>
<organism evidence="1 2">
    <name type="scientific">Acer negundo</name>
    <name type="common">Box elder</name>
    <dbReference type="NCBI Taxonomy" id="4023"/>
    <lineage>
        <taxon>Eukaryota</taxon>
        <taxon>Viridiplantae</taxon>
        <taxon>Streptophyta</taxon>
        <taxon>Embryophyta</taxon>
        <taxon>Tracheophyta</taxon>
        <taxon>Spermatophyta</taxon>
        <taxon>Magnoliopsida</taxon>
        <taxon>eudicotyledons</taxon>
        <taxon>Gunneridae</taxon>
        <taxon>Pentapetalae</taxon>
        <taxon>rosids</taxon>
        <taxon>malvids</taxon>
        <taxon>Sapindales</taxon>
        <taxon>Sapindaceae</taxon>
        <taxon>Hippocastanoideae</taxon>
        <taxon>Acereae</taxon>
        <taxon>Acer</taxon>
    </lineage>
</organism>
<comment type="caution">
    <text evidence="1">The sequence shown here is derived from an EMBL/GenBank/DDBJ whole genome shotgun (WGS) entry which is preliminary data.</text>
</comment>
<keyword evidence="2" id="KW-1185">Reference proteome</keyword>